<name>A0A918LRX3_9ACTN</name>
<protein>
    <submittedName>
        <fullName evidence="2">Uncharacterized protein</fullName>
    </submittedName>
</protein>
<accession>A0A918LRX3</accession>
<gene>
    <name evidence="2" type="ORF">GCM10010226_20730</name>
</gene>
<feature type="region of interest" description="Disordered" evidence="1">
    <location>
        <begin position="1"/>
        <end position="27"/>
    </location>
</feature>
<evidence type="ECO:0000313" key="3">
    <source>
        <dbReference type="Proteomes" id="UP000646776"/>
    </source>
</evidence>
<organism evidence="2 3">
    <name type="scientific">Streptomyces phaeofaciens</name>
    <dbReference type="NCBI Taxonomy" id="68254"/>
    <lineage>
        <taxon>Bacteria</taxon>
        <taxon>Bacillati</taxon>
        <taxon>Actinomycetota</taxon>
        <taxon>Actinomycetes</taxon>
        <taxon>Kitasatosporales</taxon>
        <taxon>Streptomycetaceae</taxon>
        <taxon>Streptomyces</taxon>
    </lineage>
</organism>
<proteinExistence type="predicted"/>
<sequence length="185" mass="19664">MRPGRATADRTRATTRGESLRDGEREWDVDYEPASAGAESGLDHFVRDLALCLSVHRDRSPALVWPDGIDAVVAEAGTEMPELTTALGALLGSQVTSSSVELPVGGHSEGNPARTDLVLVPVKGSCGGRVEPSPPGRGPAVLEHALELRLRVGEALYVPRGFVYTLDSVHTPCTLQVLALHPSVW</sequence>
<reference evidence="2" key="2">
    <citation type="submission" date="2020-09" db="EMBL/GenBank/DDBJ databases">
        <authorList>
            <person name="Sun Q."/>
            <person name="Ohkuma M."/>
        </authorList>
    </citation>
    <scope>NUCLEOTIDE SEQUENCE</scope>
    <source>
        <strain evidence="2">JCM 4125</strain>
    </source>
</reference>
<feature type="compositionally biased region" description="Basic and acidic residues" evidence="1">
    <location>
        <begin position="18"/>
        <end position="27"/>
    </location>
</feature>
<dbReference type="Proteomes" id="UP000646776">
    <property type="component" value="Unassembled WGS sequence"/>
</dbReference>
<dbReference type="AlphaFoldDB" id="A0A918LRX3"/>
<evidence type="ECO:0000256" key="1">
    <source>
        <dbReference type="SAM" id="MobiDB-lite"/>
    </source>
</evidence>
<reference evidence="2" key="1">
    <citation type="journal article" date="2014" name="Int. J. Syst. Evol. Microbiol.">
        <title>Complete genome sequence of Corynebacterium casei LMG S-19264T (=DSM 44701T), isolated from a smear-ripened cheese.</title>
        <authorList>
            <consortium name="US DOE Joint Genome Institute (JGI-PGF)"/>
            <person name="Walter F."/>
            <person name="Albersmeier A."/>
            <person name="Kalinowski J."/>
            <person name="Ruckert C."/>
        </authorList>
    </citation>
    <scope>NUCLEOTIDE SEQUENCE</scope>
    <source>
        <strain evidence="2">JCM 4125</strain>
    </source>
</reference>
<comment type="caution">
    <text evidence="2">The sequence shown here is derived from an EMBL/GenBank/DDBJ whole genome shotgun (WGS) entry which is preliminary data.</text>
</comment>
<keyword evidence="3" id="KW-1185">Reference proteome</keyword>
<evidence type="ECO:0000313" key="2">
    <source>
        <dbReference type="EMBL" id="GGT44081.1"/>
    </source>
</evidence>
<dbReference type="EMBL" id="BMSA01000004">
    <property type="protein sequence ID" value="GGT44081.1"/>
    <property type="molecule type" value="Genomic_DNA"/>
</dbReference>